<keyword evidence="11" id="KW-1185">Reference proteome</keyword>
<dbReference type="InterPro" id="IPR011990">
    <property type="entry name" value="TPR-like_helical_dom_sf"/>
</dbReference>
<feature type="domain" description="O-GlcNAc transferase C-terminal" evidence="9">
    <location>
        <begin position="304"/>
        <end position="457"/>
    </location>
</feature>
<dbReference type="SUPFAM" id="SSF48452">
    <property type="entry name" value="TPR-like"/>
    <property type="match status" value="2"/>
</dbReference>
<dbReference type="PROSITE" id="PS50005">
    <property type="entry name" value="TPR"/>
    <property type="match status" value="3"/>
</dbReference>
<feature type="domain" description="O-GlcNAc transferase C-terminal" evidence="9">
    <location>
        <begin position="467"/>
        <end position="651"/>
    </location>
</feature>
<dbReference type="Gene3D" id="1.25.40.10">
    <property type="entry name" value="Tetratricopeptide repeat domain"/>
    <property type="match status" value="4"/>
</dbReference>
<evidence type="ECO:0000256" key="5">
    <source>
        <dbReference type="ARBA" id="ARBA00022679"/>
    </source>
</evidence>
<dbReference type="Pfam" id="PF13844">
    <property type="entry name" value="Glyco_transf_41"/>
    <property type="match status" value="4"/>
</dbReference>
<evidence type="ECO:0000259" key="9">
    <source>
        <dbReference type="Pfam" id="PF13844"/>
    </source>
</evidence>
<keyword evidence="5" id="KW-0808">Transferase</keyword>
<dbReference type="SMART" id="SM00028">
    <property type="entry name" value="TPR"/>
    <property type="match status" value="11"/>
</dbReference>
<feature type="repeat" description="TPR" evidence="8">
    <location>
        <begin position="767"/>
        <end position="800"/>
    </location>
</feature>
<evidence type="ECO:0000256" key="2">
    <source>
        <dbReference type="ARBA" id="ARBA00005386"/>
    </source>
</evidence>
<evidence type="ECO:0000313" key="11">
    <source>
        <dbReference type="Proteomes" id="UP000326202"/>
    </source>
</evidence>
<evidence type="ECO:0000256" key="4">
    <source>
        <dbReference type="ARBA" id="ARBA00022676"/>
    </source>
</evidence>
<dbReference type="GO" id="GO:0097363">
    <property type="term" value="F:protein O-acetylglucosaminyltransferase activity"/>
    <property type="evidence" value="ECO:0007669"/>
    <property type="project" value="UniProtKB-EC"/>
</dbReference>
<evidence type="ECO:0000256" key="8">
    <source>
        <dbReference type="PROSITE-ProRule" id="PRU00339"/>
    </source>
</evidence>
<feature type="domain" description="O-GlcNAc transferase C-terminal" evidence="9">
    <location>
        <begin position="976"/>
        <end position="1146"/>
    </location>
</feature>
<comment type="similarity">
    <text evidence="2">Belongs to the glycosyltransferase 41 family. O-GlcNAc transferase subfamily.</text>
</comment>
<keyword evidence="4" id="KW-0328">Glycosyltransferase</keyword>
<dbReference type="PANTHER" id="PTHR44998:SF1">
    <property type="entry name" value="UDP-N-ACETYLGLUCOSAMINE--PEPTIDE N-ACETYLGLUCOSAMINYLTRANSFERASE 110 KDA SUBUNIT"/>
    <property type="match status" value="1"/>
</dbReference>
<gene>
    <name evidence="10" type="ORF">FRZ44_42240</name>
</gene>
<accession>A0A5J6MNL4</accession>
<comment type="pathway">
    <text evidence="1">Protein modification; protein glycosylation.</text>
</comment>
<protein>
    <recommendedName>
        <fullName evidence="3">protein O-GlcNAc transferase</fullName>
        <ecNumber evidence="3">2.4.1.255</ecNumber>
    </recommendedName>
</protein>
<evidence type="ECO:0000313" key="10">
    <source>
        <dbReference type="EMBL" id="QEX18913.1"/>
    </source>
</evidence>
<evidence type="ECO:0000256" key="7">
    <source>
        <dbReference type="ARBA" id="ARBA00022803"/>
    </source>
</evidence>
<sequence length="1369" mass="150064">MAEIERPAGAAAKPGDSPALAAAVAAFQAGKRAEAKAICEAILEKTPDDIEALHLASVMAAGRGDVEVAVAMARRVVALNPNHDEAQHNLGSLLAAQGRLAEALPALERAAARNPFGPTTILNFASALRELGRHEEAVSAIDRLLQRNPDHADALRQKALVLLALARVPSAVALLKRSAELEPKSLTFSDLAGAYWLKGELTNALAAGREARRLEPGNDMVAARILHQMDQACDWRELGPLRRQVQRQRATALMTGRNFYEAPFSLIGYDDDSGAALRISASLARAAERRAGAPLVLTRPPRREGPITVGYLSRDFRDHAVAQLMVRCLERHDRQAVRVHAYAYGSEDTSAMRERIRQAADAFIDVSALDHRRAAERIVADEVDILVDLTGHTSWTRLEIPALRPAPIQAAWLGFPGTLGSRYHDYALVDRTVAPPADARYFSEHLVWLPDSYQPNDDARAIGTEPASRSVVGLPDDAFVFCSFNQGFKIEPVMFGLWMEILTALPRARLWLWQPNDIIEENLRREAGARGVDPARLHFGARLPKEQHLRRLQLADLALDTRIYNGHTTTSDALWAGLPVVALGGRHFASRVSASLLRAIGLPELVTSSLAGYRELALRLARDPGRLAALRSKLATCRSTMPLFDSQRFARGLEGAYGAMMERHRRGLRPAAIAVTIGEDGKAGARFDEGAIPARTADALDLVAKAAPLYQSRRYDQAIAALDQALVCDPTFVEARLQRGVVQAAKGDRAAALESFEAARAERPDHPAIAARLGALLIDLEREDEAERLLDAAIERDPNDIDALVERSRLSRQKGLLAESLVFADRALALNPDYPPALTARGGALMPLGRAAEAVAPLQAAIERDPAQRDAHRLLGNIMRSERKTSLAIEYYRRALAVDPNDETTTAAYALELAYMADWDRLGEIKARLRAQVTRALAKGQRLGITPFAILAFAEEPEICAAVARSWAEAMERRMAPYKQKFPAVARPGPEGRIRVGYLSGDFSAHATMQLMRGLMRRHDRTQVEVFAYATNADDGSDYRKNAQSEPDRFRDLSALDPGSAAQAIAKDGVDILVDLKGWTSGARLEIPALRPAPVQATWLGFPGTTGARFFDYVLGDAVVTPPEAQRHFTEQIVRLPGSYQVNDRERPIWAEPTSRAAQGLPEKALVLASFNQGYKIEPVMFGLWMELLQALPDAVLWLWRSNEGIEPNLKKEAAARNVDPARLIFADRATTQRHLRRLGLADLALDPRIVNGHTTTSDALWAGLPVVTLEGAYFPARVSASLLRAVGLPELVAHSLDQYREIVLRYGRDAYALASLKAKLAANRLTTPLFDTDGFARKLEGAYRLIWRRHCAGLKPAPIDVPEIKPPD</sequence>
<dbReference type="RefSeq" id="WP_151179022.1">
    <property type="nucleotide sequence ID" value="NZ_CP042906.1"/>
</dbReference>
<dbReference type="KEGG" id="htq:FRZ44_42240"/>
<dbReference type="Gene3D" id="3.40.50.11380">
    <property type="match status" value="2"/>
</dbReference>
<feature type="repeat" description="TPR" evidence="8">
    <location>
        <begin position="118"/>
        <end position="151"/>
    </location>
</feature>
<keyword evidence="7 8" id="KW-0802">TPR repeat</keyword>
<evidence type="ECO:0000256" key="3">
    <source>
        <dbReference type="ARBA" id="ARBA00011970"/>
    </source>
</evidence>
<evidence type="ECO:0000256" key="6">
    <source>
        <dbReference type="ARBA" id="ARBA00022737"/>
    </source>
</evidence>
<feature type="domain" description="O-GlcNAc transferase C-terminal" evidence="9">
    <location>
        <begin position="1154"/>
        <end position="1339"/>
    </location>
</feature>
<organism evidence="10 11">
    <name type="scientific">Hypericibacter terrae</name>
    <dbReference type="NCBI Taxonomy" id="2602015"/>
    <lineage>
        <taxon>Bacteria</taxon>
        <taxon>Pseudomonadati</taxon>
        <taxon>Pseudomonadota</taxon>
        <taxon>Alphaproteobacteria</taxon>
        <taxon>Rhodospirillales</taxon>
        <taxon>Dongiaceae</taxon>
        <taxon>Hypericibacter</taxon>
    </lineage>
</organism>
<dbReference type="InterPro" id="IPR029489">
    <property type="entry name" value="OGT/SEC/SPY_C"/>
</dbReference>
<dbReference type="PANTHER" id="PTHR44998">
    <property type="match status" value="1"/>
</dbReference>
<evidence type="ECO:0000256" key="1">
    <source>
        <dbReference type="ARBA" id="ARBA00004922"/>
    </source>
</evidence>
<name>A0A5J6MNL4_9PROT</name>
<dbReference type="Proteomes" id="UP000326202">
    <property type="component" value="Chromosome"/>
</dbReference>
<dbReference type="EMBL" id="CP042906">
    <property type="protein sequence ID" value="QEX18913.1"/>
    <property type="molecule type" value="Genomic_DNA"/>
</dbReference>
<reference evidence="10 11" key="1">
    <citation type="submission" date="2019-08" db="EMBL/GenBank/DDBJ databases">
        <title>Hyperibacter terrae gen. nov., sp. nov. and Hyperibacter viscosus sp. nov., two new members in the family Rhodospirillaceae isolated from the rhizosphere of Hypericum perforatum.</title>
        <authorList>
            <person name="Noviana Z."/>
        </authorList>
    </citation>
    <scope>NUCLEOTIDE SEQUENCE [LARGE SCALE GENOMIC DNA]</scope>
    <source>
        <strain evidence="10 11">R5913</strain>
    </source>
</reference>
<keyword evidence="6" id="KW-0677">Repeat</keyword>
<dbReference type="InterPro" id="IPR019734">
    <property type="entry name" value="TPR_rpt"/>
</dbReference>
<proteinExistence type="inferred from homology"/>
<feature type="repeat" description="TPR" evidence="8">
    <location>
        <begin position="869"/>
        <end position="902"/>
    </location>
</feature>
<dbReference type="Pfam" id="PF14559">
    <property type="entry name" value="TPR_19"/>
    <property type="match status" value="1"/>
</dbReference>
<dbReference type="EC" id="2.4.1.255" evidence="3"/>
<dbReference type="OrthoDB" id="465636at2"/>
<dbReference type="Gene3D" id="3.40.50.2000">
    <property type="entry name" value="Glycogen Phosphorylase B"/>
    <property type="match status" value="2"/>
</dbReference>
<dbReference type="Pfam" id="PF13432">
    <property type="entry name" value="TPR_16"/>
    <property type="match status" value="3"/>
</dbReference>